<dbReference type="EMBL" id="BLLF01001012">
    <property type="protein sequence ID" value="GFH16536.1"/>
    <property type="molecule type" value="Genomic_DNA"/>
</dbReference>
<protein>
    <submittedName>
        <fullName evidence="2">Uncharacterized protein</fullName>
    </submittedName>
</protein>
<sequence length="117" mass="11936">MSCYTNICRHLHVAAGWCIFAELCPREVAALEDCLGVPNMRHVGPGCIPSKCRLREEQLAICLEVQQEGAQARTAACPGKAAREAAAAAAAPAPAHSTASGSMQPGPAQAAQAAAAG</sequence>
<feature type="non-terminal residue" evidence="2">
    <location>
        <position position="1"/>
    </location>
</feature>
<dbReference type="AlphaFoldDB" id="A0A699ZBD2"/>
<gene>
    <name evidence="2" type="ORF">HaLaN_12970</name>
</gene>
<evidence type="ECO:0000256" key="1">
    <source>
        <dbReference type="SAM" id="MobiDB-lite"/>
    </source>
</evidence>
<keyword evidence="3" id="KW-1185">Reference proteome</keyword>
<evidence type="ECO:0000313" key="2">
    <source>
        <dbReference type="EMBL" id="GFH16536.1"/>
    </source>
</evidence>
<organism evidence="2 3">
    <name type="scientific">Haematococcus lacustris</name>
    <name type="common">Green alga</name>
    <name type="synonym">Haematococcus pluvialis</name>
    <dbReference type="NCBI Taxonomy" id="44745"/>
    <lineage>
        <taxon>Eukaryota</taxon>
        <taxon>Viridiplantae</taxon>
        <taxon>Chlorophyta</taxon>
        <taxon>core chlorophytes</taxon>
        <taxon>Chlorophyceae</taxon>
        <taxon>CS clade</taxon>
        <taxon>Chlamydomonadales</taxon>
        <taxon>Haematococcaceae</taxon>
        <taxon>Haematococcus</taxon>
    </lineage>
</organism>
<reference evidence="2 3" key="1">
    <citation type="submission" date="2020-02" db="EMBL/GenBank/DDBJ databases">
        <title>Draft genome sequence of Haematococcus lacustris strain NIES-144.</title>
        <authorList>
            <person name="Morimoto D."/>
            <person name="Nakagawa S."/>
            <person name="Yoshida T."/>
            <person name="Sawayama S."/>
        </authorList>
    </citation>
    <scope>NUCLEOTIDE SEQUENCE [LARGE SCALE GENOMIC DNA]</scope>
    <source>
        <strain evidence="2 3">NIES-144</strain>
    </source>
</reference>
<dbReference type="Proteomes" id="UP000485058">
    <property type="component" value="Unassembled WGS sequence"/>
</dbReference>
<name>A0A699ZBD2_HAELA</name>
<proteinExistence type="predicted"/>
<accession>A0A699ZBD2</accession>
<comment type="caution">
    <text evidence="2">The sequence shown here is derived from an EMBL/GenBank/DDBJ whole genome shotgun (WGS) entry which is preliminary data.</text>
</comment>
<feature type="region of interest" description="Disordered" evidence="1">
    <location>
        <begin position="88"/>
        <end position="117"/>
    </location>
</feature>
<evidence type="ECO:0000313" key="3">
    <source>
        <dbReference type="Proteomes" id="UP000485058"/>
    </source>
</evidence>